<organism evidence="1 3">
    <name type="scientific">Medicago truncatula</name>
    <name type="common">Barrel medic</name>
    <name type="synonym">Medicago tribuloides</name>
    <dbReference type="NCBI Taxonomy" id="3880"/>
    <lineage>
        <taxon>Eukaryota</taxon>
        <taxon>Viridiplantae</taxon>
        <taxon>Streptophyta</taxon>
        <taxon>Embryophyta</taxon>
        <taxon>Tracheophyta</taxon>
        <taxon>Spermatophyta</taxon>
        <taxon>Magnoliopsida</taxon>
        <taxon>eudicotyledons</taxon>
        <taxon>Gunneridae</taxon>
        <taxon>Pentapetalae</taxon>
        <taxon>rosids</taxon>
        <taxon>fabids</taxon>
        <taxon>Fabales</taxon>
        <taxon>Fabaceae</taxon>
        <taxon>Papilionoideae</taxon>
        <taxon>50 kb inversion clade</taxon>
        <taxon>NPAAA clade</taxon>
        <taxon>Hologalegina</taxon>
        <taxon>IRL clade</taxon>
        <taxon>Trifolieae</taxon>
        <taxon>Medicago</taxon>
    </lineage>
</organism>
<dbReference type="EnsemblPlants" id="KEH28459">
    <property type="protein sequence ID" value="KEH28459"/>
    <property type="gene ID" value="MTR_5g095835"/>
</dbReference>
<accession>A0A072UFD6</accession>
<dbReference type="AlphaFoldDB" id="A0A072UFD6"/>
<gene>
    <name evidence="1" type="ordered locus">MTR_5g095835</name>
</gene>
<reference evidence="1 3" key="2">
    <citation type="journal article" date="2014" name="BMC Genomics">
        <title>An improved genome release (version Mt4.0) for the model legume Medicago truncatula.</title>
        <authorList>
            <person name="Tang H."/>
            <person name="Krishnakumar V."/>
            <person name="Bidwell S."/>
            <person name="Rosen B."/>
            <person name="Chan A."/>
            <person name="Zhou S."/>
            <person name="Gentzbittel L."/>
            <person name="Childs K.L."/>
            <person name="Yandell M."/>
            <person name="Gundlach H."/>
            <person name="Mayer K.F."/>
            <person name="Schwartz D.C."/>
            <person name="Town C.D."/>
        </authorList>
    </citation>
    <scope>GENOME REANNOTATION</scope>
    <source>
        <strain evidence="1">A17</strain>
        <strain evidence="2 3">cv. Jemalong A17</strain>
    </source>
</reference>
<name>A0A072UFD6_MEDTR</name>
<keyword evidence="3" id="KW-1185">Reference proteome</keyword>
<protein>
    <submittedName>
        <fullName evidence="1 2">Uncharacterized protein</fullName>
    </submittedName>
</protein>
<dbReference type="EMBL" id="CM001221">
    <property type="protein sequence ID" value="KEH28459.1"/>
    <property type="molecule type" value="Genomic_DNA"/>
</dbReference>
<reference evidence="1 3" key="1">
    <citation type="journal article" date="2011" name="Nature">
        <title>The Medicago genome provides insight into the evolution of rhizobial symbioses.</title>
        <authorList>
            <person name="Young N.D."/>
            <person name="Debelle F."/>
            <person name="Oldroyd G.E."/>
            <person name="Geurts R."/>
            <person name="Cannon S.B."/>
            <person name="Udvardi M.K."/>
            <person name="Benedito V.A."/>
            <person name="Mayer K.F."/>
            <person name="Gouzy J."/>
            <person name="Schoof H."/>
            <person name="Van de Peer Y."/>
            <person name="Proost S."/>
            <person name="Cook D.R."/>
            <person name="Meyers B.C."/>
            <person name="Spannagl M."/>
            <person name="Cheung F."/>
            <person name="De Mita S."/>
            <person name="Krishnakumar V."/>
            <person name="Gundlach H."/>
            <person name="Zhou S."/>
            <person name="Mudge J."/>
            <person name="Bharti A.K."/>
            <person name="Murray J.D."/>
            <person name="Naoumkina M.A."/>
            <person name="Rosen B."/>
            <person name="Silverstein K.A."/>
            <person name="Tang H."/>
            <person name="Rombauts S."/>
            <person name="Zhao P.X."/>
            <person name="Zhou P."/>
            <person name="Barbe V."/>
            <person name="Bardou P."/>
            <person name="Bechner M."/>
            <person name="Bellec A."/>
            <person name="Berger A."/>
            <person name="Berges H."/>
            <person name="Bidwell S."/>
            <person name="Bisseling T."/>
            <person name="Choisne N."/>
            <person name="Couloux A."/>
            <person name="Denny R."/>
            <person name="Deshpande S."/>
            <person name="Dai X."/>
            <person name="Doyle J.J."/>
            <person name="Dudez A.M."/>
            <person name="Farmer A.D."/>
            <person name="Fouteau S."/>
            <person name="Franken C."/>
            <person name="Gibelin C."/>
            <person name="Gish J."/>
            <person name="Goldstein S."/>
            <person name="Gonzalez A.J."/>
            <person name="Green P.J."/>
            <person name="Hallab A."/>
            <person name="Hartog M."/>
            <person name="Hua A."/>
            <person name="Humphray S.J."/>
            <person name="Jeong D.H."/>
            <person name="Jing Y."/>
            <person name="Jocker A."/>
            <person name="Kenton S.M."/>
            <person name="Kim D.J."/>
            <person name="Klee K."/>
            <person name="Lai H."/>
            <person name="Lang C."/>
            <person name="Lin S."/>
            <person name="Macmil S.L."/>
            <person name="Magdelenat G."/>
            <person name="Matthews L."/>
            <person name="McCorrison J."/>
            <person name="Monaghan E.L."/>
            <person name="Mun J.H."/>
            <person name="Najar F.Z."/>
            <person name="Nicholson C."/>
            <person name="Noirot C."/>
            <person name="O'Bleness M."/>
            <person name="Paule C.R."/>
            <person name="Poulain J."/>
            <person name="Prion F."/>
            <person name="Qin B."/>
            <person name="Qu C."/>
            <person name="Retzel E.F."/>
            <person name="Riddle C."/>
            <person name="Sallet E."/>
            <person name="Samain S."/>
            <person name="Samson N."/>
            <person name="Sanders I."/>
            <person name="Saurat O."/>
            <person name="Scarpelli C."/>
            <person name="Schiex T."/>
            <person name="Segurens B."/>
            <person name="Severin A.J."/>
            <person name="Sherrier D.J."/>
            <person name="Shi R."/>
            <person name="Sims S."/>
            <person name="Singer S.R."/>
            <person name="Sinharoy S."/>
            <person name="Sterck L."/>
            <person name="Viollet A."/>
            <person name="Wang B.B."/>
            <person name="Wang K."/>
            <person name="Wang M."/>
            <person name="Wang X."/>
            <person name="Warfsmann J."/>
            <person name="Weissenbach J."/>
            <person name="White D.D."/>
            <person name="White J.D."/>
            <person name="Wiley G.B."/>
            <person name="Wincker P."/>
            <person name="Xing Y."/>
            <person name="Yang L."/>
            <person name="Yao Z."/>
            <person name="Ying F."/>
            <person name="Zhai J."/>
            <person name="Zhou L."/>
            <person name="Zuber A."/>
            <person name="Denarie J."/>
            <person name="Dixon R.A."/>
            <person name="May G.D."/>
            <person name="Schwartz D.C."/>
            <person name="Rogers J."/>
            <person name="Quetier F."/>
            <person name="Town C.D."/>
            <person name="Roe B.A."/>
        </authorList>
    </citation>
    <scope>NUCLEOTIDE SEQUENCE [LARGE SCALE GENOMIC DNA]</scope>
    <source>
        <strain evidence="1">A17</strain>
        <strain evidence="2 3">cv. Jemalong A17</strain>
    </source>
</reference>
<dbReference type="Proteomes" id="UP000002051">
    <property type="component" value="Chromosome 5"/>
</dbReference>
<reference evidence="2" key="3">
    <citation type="submission" date="2015-04" db="UniProtKB">
        <authorList>
            <consortium name="EnsemblPlants"/>
        </authorList>
    </citation>
    <scope>IDENTIFICATION</scope>
    <source>
        <strain evidence="2">cv. Jemalong A17</strain>
    </source>
</reference>
<evidence type="ECO:0000313" key="1">
    <source>
        <dbReference type="EMBL" id="KEH28459.1"/>
    </source>
</evidence>
<sequence>MGLNGFVEERIEIWRWVMKNDDDGGRSLNFSLSGKKSNQKGSNSTIHGLKWHCPVRFGRIRMLQRHKVCILGKSIHHRHHCLIALCLWQSGDEIH</sequence>
<evidence type="ECO:0000313" key="3">
    <source>
        <dbReference type="Proteomes" id="UP000002051"/>
    </source>
</evidence>
<proteinExistence type="predicted"/>
<evidence type="ECO:0000313" key="2">
    <source>
        <dbReference type="EnsemblPlants" id="KEH28459"/>
    </source>
</evidence>
<dbReference type="HOGENOM" id="CLU_2376031_0_0_1"/>